<keyword evidence="6 9" id="KW-0812">Transmembrane</keyword>
<sequence>MTSDLLTRAAGLSLGFAADRMFADPERWHPVAGFGAVAQGGERALNRRGAAPTSSRAAGIVFVAGMVGGAASLAVASGRLADRALRRHPVARIAADILVTAAATWVSLGGTSLLRVAGTIGDALATGDDDTAREWLPWLCGREPYLLDAQELARATVESVAENTADAHVAPVMWGAVAGAPGILAYRAANTLDAMVGHRSERYENFGWAAARLDDVLNWVPARLAGLATIAMAPSVGGRIFEAAGAWARDARGHPSPNAGVVESTAAGALGVELGGRTPYAYGVEFRGLLNAGAAPVRAADIPRVVALERRVQDGTVVVACVCLMVAGVARRSEPD</sequence>
<dbReference type="AlphaFoldDB" id="A0A173LJK0"/>
<dbReference type="GO" id="GO:0048472">
    <property type="term" value="F:threonine-phosphate decarboxylase activity"/>
    <property type="evidence" value="ECO:0007669"/>
    <property type="project" value="InterPro"/>
</dbReference>
<evidence type="ECO:0000256" key="6">
    <source>
        <dbReference type="ARBA" id="ARBA00022692"/>
    </source>
</evidence>
<dbReference type="Pfam" id="PF03186">
    <property type="entry name" value="CobD_Cbib"/>
    <property type="match status" value="1"/>
</dbReference>
<dbReference type="Proteomes" id="UP000186104">
    <property type="component" value="Chromosome"/>
</dbReference>
<evidence type="ECO:0000256" key="8">
    <source>
        <dbReference type="ARBA" id="ARBA00023136"/>
    </source>
</evidence>
<dbReference type="NCBIfam" id="NF002276">
    <property type="entry name" value="PRK01209.1-4"/>
    <property type="match status" value="1"/>
</dbReference>
<protein>
    <recommendedName>
        <fullName evidence="9">Cobalamin biosynthesis protein CobD</fullName>
    </recommendedName>
</protein>
<keyword evidence="11" id="KW-1185">Reference proteome</keyword>
<evidence type="ECO:0000256" key="9">
    <source>
        <dbReference type="HAMAP-Rule" id="MF_00024"/>
    </source>
</evidence>
<feature type="transmembrane region" description="Helical" evidence="9">
    <location>
        <begin position="57"/>
        <end position="81"/>
    </location>
</feature>
<name>A0A173LJK0_9ACTN</name>
<keyword evidence="8 9" id="KW-0472">Membrane</keyword>
<dbReference type="GO" id="GO:0005886">
    <property type="term" value="C:plasma membrane"/>
    <property type="evidence" value="ECO:0007669"/>
    <property type="project" value="UniProtKB-SubCell"/>
</dbReference>
<keyword evidence="4 9" id="KW-1003">Cell membrane</keyword>
<evidence type="ECO:0000313" key="11">
    <source>
        <dbReference type="Proteomes" id="UP000186104"/>
    </source>
</evidence>
<evidence type="ECO:0000256" key="7">
    <source>
        <dbReference type="ARBA" id="ARBA00022989"/>
    </source>
</evidence>
<evidence type="ECO:0000256" key="5">
    <source>
        <dbReference type="ARBA" id="ARBA00022573"/>
    </source>
</evidence>
<comment type="function">
    <text evidence="9">Converts cobyric acid to cobinamide by the addition of aminopropanol on the F carboxylic group.</text>
</comment>
<dbReference type="PANTHER" id="PTHR34308:SF1">
    <property type="entry name" value="COBALAMIN BIOSYNTHESIS PROTEIN CBIB"/>
    <property type="match status" value="1"/>
</dbReference>
<dbReference type="EMBL" id="CP015961">
    <property type="protein sequence ID" value="ANI92073.1"/>
    <property type="molecule type" value="Genomic_DNA"/>
</dbReference>
<keyword evidence="7 9" id="KW-1133">Transmembrane helix</keyword>
<accession>A0A173LJK0</accession>
<dbReference type="RefSeq" id="WP_067477110.1">
    <property type="nucleotide sequence ID" value="NZ_CP015961.1"/>
</dbReference>
<proteinExistence type="inferred from homology"/>
<dbReference type="STRING" id="499555.BJL86_1291"/>
<comment type="pathway">
    <text evidence="2 9">Cofactor biosynthesis; adenosylcobalamin biosynthesis.</text>
</comment>
<reference evidence="10 11" key="1">
    <citation type="submission" date="2016-06" db="EMBL/GenBank/DDBJ databases">
        <title>Complete genome sequence of a saline-alkali tolerant type strain Dietzia timorensis ID05-A0528T.</title>
        <authorList>
            <person name="Wu X."/>
        </authorList>
    </citation>
    <scope>NUCLEOTIDE SEQUENCE [LARGE SCALE GENOMIC DNA]</scope>
    <source>
        <strain evidence="10 11">ID05-A0528</strain>
    </source>
</reference>
<evidence type="ECO:0000256" key="2">
    <source>
        <dbReference type="ARBA" id="ARBA00004953"/>
    </source>
</evidence>
<comment type="caution">
    <text evidence="9">Lacks conserved residue(s) required for the propagation of feature annotation.</text>
</comment>
<evidence type="ECO:0000313" key="10">
    <source>
        <dbReference type="EMBL" id="ANI92073.1"/>
    </source>
</evidence>
<dbReference type="HAMAP" id="MF_00024">
    <property type="entry name" value="CobD_CbiB"/>
    <property type="match status" value="1"/>
</dbReference>
<dbReference type="UniPathway" id="UPA00148"/>
<evidence type="ECO:0000256" key="3">
    <source>
        <dbReference type="ARBA" id="ARBA00006263"/>
    </source>
</evidence>
<organism evidence="10 11">
    <name type="scientific">Dietzia timorensis</name>
    <dbReference type="NCBI Taxonomy" id="499555"/>
    <lineage>
        <taxon>Bacteria</taxon>
        <taxon>Bacillati</taxon>
        <taxon>Actinomycetota</taxon>
        <taxon>Actinomycetes</taxon>
        <taxon>Mycobacteriales</taxon>
        <taxon>Dietziaceae</taxon>
        <taxon>Dietzia</taxon>
    </lineage>
</organism>
<gene>
    <name evidence="9" type="primary">cobD</name>
    <name evidence="10" type="ORF">BJL86_1291</name>
</gene>
<dbReference type="GO" id="GO:0009236">
    <property type="term" value="P:cobalamin biosynthetic process"/>
    <property type="evidence" value="ECO:0007669"/>
    <property type="project" value="UniProtKB-UniRule"/>
</dbReference>
<dbReference type="GO" id="GO:0015420">
    <property type="term" value="F:ABC-type vitamin B12 transporter activity"/>
    <property type="evidence" value="ECO:0007669"/>
    <property type="project" value="UniProtKB-UniRule"/>
</dbReference>
<comment type="similarity">
    <text evidence="3 9">Belongs to the CobD/CbiB family.</text>
</comment>
<dbReference type="KEGG" id="dtm:BJL86_1291"/>
<dbReference type="InterPro" id="IPR004485">
    <property type="entry name" value="Cobalamin_biosynth_CobD/CbiB"/>
</dbReference>
<evidence type="ECO:0000256" key="1">
    <source>
        <dbReference type="ARBA" id="ARBA00004651"/>
    </source>
</evidence>
<dbReference type="OrthoDB" id="9811967at2"/>
<comment type="subcellular location">
    <subcellularLocation>
        <location evidence="1 9">Cell membrane</location>
        <topology evidence="1 9">Multi-pass membrane protein</topology>
    </subcellularLocation>
</comment>
<evidence type="ECO:0000256" key="4">
    <source>
        <dbReference type="ARBA" id="ARBA00022475"/>
    </source>
</evidence>
<keyword evidence="5 9" id="KW-0169">Cobalamin biosynthesis</keyword>
<dbReference type="PANTHER" id="PTHR34308">
    <property type="entry name" value="COBALAMIN BIOSYNTHESIS PROTEIN CBIB"/>
    <property type="match status" value="1"/>
</dbReference>